<dbReference type="PRINTS" id="PR01415">
    <property type="entry name" value="ANKYRIN"/>
</dbReference>
<dbReference type="SUPFAM" id="SSF52540">
    <property type="entry name" value="P-loop containing nucleoside triphosphate hydrolases"/>
    <property type="match status" value="1"/>
</dbReference>
<protein>
    <submittedName>
        <fullName evidence="6">Ankyrin repeat domain-containing protein 29</fullName>
    </submittedName>
</protein>
<dbReference type="PROSITE" id="PS50088">
    <property type="entry name" value="ANK_REPEAT"/>
    <property type="match status" value="5"/>
</dbReference>
<dbReference type="InterPro" id="IPR011029">
    <property type="entry name" value="DEATH-like_dom_sf"/>
</dbReference>
<feature type="repeat" description="ANK" evidence="3">
    <location>
        <begin position="1833"/>
        <end position="1865"/>
    </location>
</feature>
<evidence type="ECO:0000259" key="5">
    <source>
        <dbReference type="PROSITE" id="PS50017"/>
    </source>
</evidence>
<dbReference type="InterPro" id="IPR036770">
    <property type="entry name" value="Ankyrin_rpt-contain_sf"/>
</dbReference>
<dbReference type="EMBL" id="CASHTH010002171">
    <property type="protein sequence ID" value="CAI8025643.1"/>
    <property type="molecule type" value="Genomic_DNA"/>
</dbReference>
<dbReference type="PROSITE" id="PS50017">
    <property type="entry name" value="DEATH_DOMAIN"/>
    <property type="match status" value="1"/>
</dbReference>
<dbReference type="PROSITE" id="PS50297">
    <property type="entry name" value="ANK_REP_REGION"/>
    <property type="match status" value="4"/>
</dbReference>
<dbReference type="Gene3D" id="1.10.533.10">
    <property type="entry name" value="Death Domain, Fas"/>
    <property type="match status" value="1"/>
</dbReference>
<dbReference type="InterPro" id="IPR000488">
    <property type="entry name" value="Death_dom"/>
</dbReference>
<feature type="compositionally biased region" description="Polar residues" evidence="4">
    <location>
        <begin position="315"/>
        <end position="325"/>
    </location>
</feature>
<evidence type="ECO:0000313" key="7">
    <source>
        <dbReference type="Proteomes" id="UP001174909"/>
    </source>
</evidence>
<feature type="region of interest" description="Disordered" evidence="4">
    <location>
        <begin position="1226"/>
        <end position="1248"/>
    </location>
</feature>
<dbReference type="InterPro" id="IPR027417">
    <property type="entry name" value="P-loop_NTPase"/>
</dbReference>
<dbReference type="GO" id="GO:0045087">
    <property type="term" value="P:innate immune response"/>
    <property type="evidence" value="ECO:0007669"/>
    <property type="project" value="TreeGrafter"/>
</dbReference>
<feature type="repeat" description="ANK" evidence="3">
    <location>
        <begin position="1899"/>
        <end position="1931"/>
    </location>
</feature>
<dbReference type="PANTHER" id="PTHR23206:SF7">
    <property type="entry name" value="PROTEIN KINASE DOMAIN-CONTAINING PROTEIN"/>
    <property type="match status" value="1"/>
</dbReference>
<comment type="caution">
    <text evidence="6">The sequence shown here is derived from an EMBL/GenBank/DDBJ whole genome shotgun (WGS) entry which is preliminary data.</text>
</comment>
<feature type="repeat" description="ANK" evidence="3">
    <location>
        <begin position="1967"/>
        <end position="1999"/>
    </location>
</feature>
<dbReference type="PANTHER" id="PTHR23206">
    <property type="entry name" value="MASK PROTEIN"/>
    <property type="match status" value="1"/>
</dbReference>
<evidence type="ECO:0000256" key="2">
    <source>
        <dbReference type="ARBA" id="ARBA00023043"/>
    </source>
</evidence>
<evidence type="ECO:0000256" key="1">
    <source>
        <dbReference type="ARBA" id="ARBA00022737"/>
    </source>
</evidence>
<dbReference type="GO" id="GO:0007165">
    <property type="term" value="P:signal transduction"/>
    <property type="evidence" value="ECO:0007669"/>
    <property type="project" value="InterPro"/>
</dbReference>
<gene>
    <name evidence="6" type="ORF">GBAR_LOCUS14787</name>
</gene>
<feature type="repeat" description="ANK" evidence="3">
    <location>
        <begin position="1934"/>
        <end position="1966"/>
    </location>
</feature>
<dbReference type="GO" id="GO:0005737">
    <property type="term" value="C:cytoplasm"/>
    <property type="evidence" value="ECO:0007669"/>
    <property type="project" value="TreeGrafter"/>
</dbReference>
<proteinExistence type="predicted"/>
<evidence type="ECO:0000256" key="4">
    <source>
        <dbReference type="SAM" id="MobiDB-lite"/>
    </source>
</evidence>
<feature type="region of interest" description="Disordered" evidence="4">
    <location>
        <begin position="1260"/>
        <end position="1311"/>
    </location>
</feature>
<keyword evidence="1" id="KW-0677">Repeat</keyword>
<feature type="compositionally biased region" description="Polar residues" evidence="4">
    <location>
        <begin position="1263"/>
        <end position="1276"/>
    </location>
</feature>
<keyword evidence="2 3" id="KW-0040">ANK repeat</keyword>
<dbReference type="Proteomes" id="UP001174909">
    <property type="component" value="Unassembled WGS sequence"/>
</dbReference>
<dbReference type="Pfam" id="PF12796">
    <property type="entry name" value="Ank_2"/>
    <property type="match status" value="2"/>
</dbReference>
<organism evidence="6 7">
    <name type="scientific">Geodia barretti</name>
    <name type="common">Barrett's horny sponge</name>
    <dbReference type="NCBI Taxonomy" id="519541"/>
    <lineage>
        <taxon>Eukaryota</taxon>
        <taxon>Metazoa</taxon>
        <taxon>Porifera</taxon>
        <taxon>Demospongiae</taxon>
        <taxon>Heteroscleromorpha</taxon>
        <taxon>Tetractinellida</taxon>
        <taxon>Astrophorina</taxon>
        <taxon>Geodiidae</taxon>
        <taxon>Geodia</taxon>
    </lineage>
</organism>
<evidence type="ECO:0000313" key="6">
    <source>
        <dbReference type="EMBL" id="CAI8025643.1"/>
    </source>
</evidence>
<dbReference type="InterPro" id="IPR002110">
    <property type="entry name" value="Ankyrin_rpt"/>
</dbReference>
<feature type="region of interest" description="Disordered" evidence="4">
    <location>
        <begin position="292"/>
        <end position="325"/>
    </location>
</feature>
<sequence length="2022" mass="226830">MVSYNTHLSQFRNETLLGLFAQIKHLRTPLPEGFSSILVHFKGDVSKDMTLGNVDVFRKKYLKHHKLCDYTLMLVTNDMMLPSSASFSVPNSVTERLKNDIPIQLLKEFGVIQFEIAGTPMYGEAGVTVSGVPPSANDHLIIAVPLTPGVSVSKAVVETEQSQLESTQVPPSVPQECETATNTARPNEPAGESPAPNTACTLTIDNTQDVFERMYEAREKWRNIGGVFRLSESTLDNIDSENRNNDDKLRKVIIEWLNRYGGTGDCTWTHVAMALRNKTVAREDVAREVLEQHPQPWSVPPPSLPPPHTSPDSGSGATAVTLQPSTSHPLAASVASTFPVVSMSSMSEMQKKILQRKINKDSELLMDEYASLRSRTEHYLHLINCNVEKLVVCVMDVRHVKRLSKVSPLIKLENSTTISGVFLELIKNNLMTFLQFSILRRIICDLCFGSRDLQKKLKAYEEKYNKYIMRRVCETHMYHEGRFEAFTGSDTEEKVELLIITDENWNDDTEFLRLVDLEAIVAEIFHIDNFSLQRESIEPHCLRLRYAISILIAQTVFPLTHEEWQKLSGKGIIKMQCLEYFYTTEDKGSLVQWVSKADMTMSSKDHLIQFGEGLGMEVGELEKLWDKVLGRYHRAVQSLVVGILQESQYAVEKLVHAISHMRTPESANTAALAVQKVVLMVECLTVLFKDVEDILLLGQLLRMPEETLAAIDSYYEEDCHKMSHMLSLWLMEDHEDPVTPLRDALNSLGKEEVSQTLVLLTSLDTHAEDVTNTLSASVDIKADDFPWKGHLVTLSNLMRVFKNVIYLDRVSNAFGMSPEAMGGDEEERLGMVSNFFLEKKLTWKHLRKLLIRHNEMQAGKFVDLMEQYVREDAPLTAVLAHEVLKKVENFRQFCKHLCIARRETVIETIQFYVEEPYFEASWKKIALGLYHSFEDRSIDSLFHYMKSPPEVTLTVANVKNCLEDSVPRHMFPTLERELGVPPRDTREDSHPLTGMKLWLLSNPTASWQKFAIALYSSTLDGALRRLKELKLLSNPDASFTMANVLSMTEGVQDHEGLGVLLGIRDPQTKFHKIRQLHKSIKKQKEAIVHLWYTTHPLASWSLLHQALNMIGDIKAAKTVQEKFLGGSEREAELNMMQIVFTGIPRSGKSSFWKRLQGIIPERLLPSTDITSSEGSVRLDIRGSCGFVLHVSELAWRRIQAEEEMEGFVALVTQHGHLFIQESPQDFSSTAVPEQQGKKPASPKPDAQPVLQQSKLAQVKNEAVEQSITTGTDSVLPNTEGQQPTQQSEQDQPQKYVPASTHIEESSNVEGQLPSASNVMNKALISMKQTQLSRKIDSASYVLCRDTGGQPEYQELLALLIAESNAVYIIFNLVHDLHSIQPLEYLPSIYGDPITYESPHSVGEMLCQSLISVPVHSSGVRGSKKDSQDVSGDREFQNRSCVFFIGTHKDQVSPQRIEAINRDLTELIRHTPQYKANIVQCCSADSIVFAVDNFSSLENDEDFAVIRRATQGLVYGSYLRVKAPTSWLFTGVVLQNVSETRPIISLSQCQEIARQCGVEQQSFKPCLKFLHNKVGAIRLYETEHLRDVVIIKPQVLINALSHLMRRAFLKPLSGRAVVDDEDINDVVLYFKSITRDRLIEIALDLLVMCRHPNSTAQHPMYYLTCMLPMNREANGVGKNSVYFTMEGFVLPIGLGRATITAIVQQKINTKTPWKINYDTFHRNSVEFTVGSPAVSFKISCSAKHLSLSVRNAASVSRETCSEVRIAIESTMTEVLKLYRYGQATTPVVAFSCPSCDLEATGFHYATLVAEDRLECSHTKQNVVVASHLKKWVLEGKAALLRAAEIGNSDVVKRELTGHTDVNSQDEDGTTAIFYAAWNGHIDIVRLLIEANADLNLQDKDGFTPLYGACEGGHKLIVDILLENGANVNLTTTVDPLSSPLGRAAEKGHTEIVEKLISAGAVINYQNKDGCTPLYMACQNGHKHTVDVLLKSGANANLTETVDPRLISSGENCSRRSHRDCGRN</sequence>
<dbReference type="InterPro" id="IPR036388">
    <property type="entry name" value="WH-like_DNA-bd_sf"/>
</dbReference>
<feature type="region of interest" description="Disordered" evidence="4">
    <location>
        <begin position="163"/>
        <end position="198"/>
    </location>
</feature>
<feature type="domain" description="Death" evidence="5">
    <location>
        <begin position="219"/>
        <end position="277"/>
    </location>
</feature>
<evidence type="ECO:0000256" key="3">
    <source>
        <dbReference type="PROSITE-ProRule" id="PRU00023"/>
    </source>
</evidence>
<dbReference type="SUPFAM" id="SSF48403">
    <property type="entry name" value="Ankyrin repeat"/>
    <property type="match status" value="1"/>
</dbReference>
<feature type="repeat" description="ANK" evidence="3">
    <location>
        <begin position="1866"/>
        <end position="1898"/>
    </location>
</feature>
<dbReference type="Gene3D" id="1.25.40.20">
    <property type="entry name" value="Ankyrin repeat-containing domain"/>
    <property type="match status" value="1"/>
</dbReference>
<keyword evidence="7" id="KW-1185">Reference proteome</keyword>
<accession>A0AA35WLA0</accession>
<dbReference type="SMART" id="SM00248">
    <property type="entry name" value="ANK"/>
    <property type="match status" value="5"/>
</dbReference>
<dbReference type="InterPro" id="IPR051631">
    <property type="entry name" value="Ankyrin-KH/SAM_domain"/>
</dbReference>
<feature type="compositionally biased region" description="Low complexity" evidence="4">
    <location>
        <begin position="1278"/>
        <end position="1293"/>
    </location>
</feature>
<reference evidence="6" key="1">
    <citation type="submission" date="2023-03" db="EMBL/GenBank/DDBJ databases">
        <authorList>
            <person name="Steffen K."/>
            <person name="Cardenas P."/>
        </authorList>
    </citation>
    <scope>NUCLEOTIDE SEQUENCE</scope>
</reference>
<feature type="compositionally biased region" description="Pro residues" evidence="4">
    <location>
        <begin position="297"/>
        <end position="309"/>
    </location>
</feature>
<dbReference type="Gene3D" id="1.10.10.10">
    <property type="entry name" value="Winged helix-like DNA-binding domain superfamily/Winged helix DNA-binding domain"/>
    <property type="match status" value="1"/>
</dbReference>
<name>A0AA35WLA0_GEOBA</name>